<organism evidence="1 2">
    <name type="scientific">Antribacter soli</name>
    <dbReference type="NCBI Taxonomy" id="2910976"/>
    <lineage>
        <taxon>Bacteria</taxon>
        <taxon>Bacillati</taxon>
        <taxon>Actinomycetota</taxon>
        <taxon>Actinomycetes</taxon>
        <taxon>Micrococcales</taxon>
        <taxon>Promicromonosporaceae</taxon>
        <taxon>Antribacter</taxon>
    </lineage>
</organism>
<dbReference type="InterPro" id="IPR019587">
    <property type="entry name" value="Polyketide_cyclase/dehydratase"/>
</dbReference>
<gene>
    <name evidence="1" type="ORF">L1785_07435</name>
</gene>
<dbReference type="Gene3D" id="3.30.530.20">
    <property type="match status" value="1"/>
</dbReference>
<proteinExistence type="predicted"/>
<dbReference type="RefSeq" id="WP_236088581.1">
    <property type="nucleotide sequence ID" value="NZ_JAKGSG010000024.1"/>
</dbReference>
<name>A0AA41U696_9MICO</name>
<comment type="caution">
    <text evidence="1">The sequence shown here is derived from an EMBL/GenBank/DDBJ whole genome shotgun (WGS) entry which is preliminary data.</text>
</comment>
<dbReference type="AlphaFoldDB" id="A0AA41U696"/>
<dbReference type="Proteomes" id="UP001165405">
    <property type="component" value="Unassembled WGS sequence"/>
</dbReference>
<dbReference type="Pfam" id="PF10604">
    <property type="entry name" value="Polyketide_cyc2"/>
    <property type="match status" value="1"/>
</dbReference>
<protein>
    <submittedName>
        <fullName evidence="1">SRPBCC family protein</fullName>
    </submittedName>
</protein>
<evidence type="ECO:0000313" key="2">
    <source>
        <dbReference type="Proteomes" id="UP001165405"/>
    </source>
</evidence>
<accession>A0AA41U696</accession>
<dbReference type="InterPro" id="IPR023393">
    <property type="entry name" value="START-like_dom_sf"/>
</dbReference>
<dbReference type="CDD" id="cd07812">
    <property type="entry name" value="SRPBCC"/>
    <property type="match status" value="1"/>
</dbReference>
<keyword evidence="2" id="KW-1185">Reference proteome</keyword>
<evidence type="ECO:0000313" key="1">
    <source>
        <dbReference type="EMBL" id="MCF4120808.1"/>
    </source>
</evidence>
<dbReference type="EMBL" id="JAKGSG010000024">
    <property type="protein sequence ID" value="MCF4120808.1"/>
    <property type="molecule type" value="Genomic_DNA"/>
</dbReference>
<dbReference type="SUPFAM" id="SSF55961">
    <property type="entry name" value="Bet v1-like"/>
    <property type="match status" value="1"/>
</dbReference>
<reference evidence="1" key="1">
    <citation type="submission" date="2022-01" db="EMBL/GenBank/DDBJ databases">
        <title>Antribacter sp. nov., isolated from Guizhou of China.</title>
        <authorList>
            <person name="Chengliang C."/>
            <person name="Ya Z."/>
        </authorList>
    </citation>
    <scope>NUCLEOTIDE SEQUENCE</scope>
    <source>
        <strain evidence="1">KLBMP 9083</strain>
    </source>
</reference>
<sequence length="159" mass="17288">MTASFSVVIAAPPRHVFDYLSDPRHRPEWQSSLRAIHLVDGGSPRAGTRWVDRTAVGANPRMEIVAMMPPGEAGEAGSWSEVGTWHGLSARLTLGFEPVDGEPEVTMLRVAIDIDSTPCWLPVRAVLRALAPAAVRSDLLRAARILESRPGPHRRGDVV</sequence>